<keyword evidence="1" id="KW-1133">Transmembrane helix</keyword>
<keyword evidence="1" id="KW-0812">Transmembrane</keyword>
<evidence type="ECO:0000313" key="3">
    <source>
        <dbReference type="Proteomes" id="UP000322981"/>
    </source>
</evidence>
<dbReference type="Proteomes" id="UP000322981">
    <property type="component" value="Unassembled WGS sequence"/>
</dbReference>
<keyword evidence="3" id="KW-1185">Reference proteome</keyword>
<evidence type="ECO:0000256" key="1">
    <source>
        <dbReference type="SAM" id="Phobius"/>
    </source>
</evidence>
<evidence type="ECO:0000313" key="2">
    <source>
        <dbReference type="EMBL" id="KAA6187399.1"/>
    </source>
</evidence>
<dbReference type="RefSeq" id="WP_150090044.1">
    <property type="nucleotide sequence ID" value="NZ_JBFUOH010000084.1"/>
</dbReference>
<accession>A0A5M8FUI6</accession>
<protein>
    <submittedName>
        <fullName evidence="2">Uncharacterized protein</fullName>
    </submittedName>
</protein>
<organism evidence="2 3">
    <name type="scientific">Thiohalocapsa marina</name>
    <dbReference type="NCBI Taxonomy" id="424902"/>
    <lineage>
        <taxon>Bacteria</taxon>
        <taxon>Pseudomonadati</taxon>
        <taxon>Pseudomonadota</taxon>
        <taxon>Gammaproteobacteria</taxon>
        <taxon>Chromatiales</taxon>
        <taxon>Chromatiaceae</taxon>
        <taxon>Thiohalocapsa</taxon>
    </lineage>
</organism>
<sequence length="404" mass="43967">MMTKSSDLPPTGAGRQFLLQLASCALLATINIVVLLPIVASHSEERAVIPAEAFRLVEGHATRLGDEWQIQAPSGRGRVVLLAVFRSTTNADRLRQLEIELGGASATPDVMLYWAPAGSRTLTGKQALQDPAAPVELAQLSDWPARIGAIGLGFSGSALKGTTFGGVTLSAGEATFVNFYRRLFADWTWHQGWIQSSINLTAGYRPNAPISPNAVLAAWVGLSLLFLLAWRLYHRIPLARALPRAGWFTVLGVAWLLADAHWQFELWQRLLDTQRLYAGTPSADRVVDLGAQSLQIRALQQARAGLPPEATIHLVSPSEALRLYLRYRLPNPVLLYHELHPESFEWIKPGDGLLLLGATRSQLQPVPTADASSARFQLTLDGEPTAITLESVGDGVGPLFLVME</sequence>
<gene>
    <name evidence="2" type="ORF">F2Q65_02435</name>
</gene>
<proteinExistence type="predicted"/>
<name>A0A5M8FUI6_9GAMM</name>
<comment type="caution">
    <text evidence="2">The sequence shown here is derived from an EMBL/GenBank/DDBJ whole genome shotgun (WGS) entry which is preliminary data.</text>
</comment>
<reference evidence="2 3" key="1">
    <citation type="submission" date="2019-09" db="EMBL/GenBank/DDBJ databases">
        <title>Whole-genome sequence of the purple sulfur bacterium Thiohalocapsa marina DSM 19078.</title>
        <authorList>
            <person name="Kyndt J.A."/>
            <person name="Meyer T.E."/>
        </authorList>
    </citation>
    <scope>NUCLEOTIDE SEQUENCE [LARGE SCALE GENOMIC DNA]</scope>
    <source>
        <strain evidence="2 3">DSM 19078</strain>
    </source>
</reference>
<dbReference type="AlphaFoldDB" id="A0A5M8FUI6"/>
<keyword evidence="1" id="KW-0472">Membrane</keyword>
<feature type="transmembrane region" description="Helical" evidence="1">
    <location>
        <begin position="21"/>
        <end position="40"/>
    </location>
</feature>
<dbReference type="EMBL" id="VWXX01000002">
    <property type="protein sequence ID" value="KAA6187399.1"/>
    <property type="molecule type" value="Genomic_DNA"/>
</dbReference>